<feature type="compositionally biased region" description="Pro residues" evidence="1">
    <location>
        <begin position="127"/>
        <end position="140"/>
    </location>
</feature>
<name>A0A7M2SIH8_9ACTN</name>
<dbReference type="Proteomes" id="UP000594205">
    <property type="component" value="Chromosome"/>
</dbReference>
<sequence>MTWPATSPGAAVRVLRIAAGRRALRLALVVGGLLALGFLCGERAYAADGVSAGASSASGKSITSAASATSAASDTAAKASGVLRSSAEGTVERLLSPPAQPGAQGESAGPSAKPAVPPNHEDRAPQPEAPQDPAPQPQDPQPNGGRLLDPVTDHGTQPIRTHVVRPVGDVVRTVTEGLAEGLAEVRAKVPPLASLPVLPTAPESPGDWPSWPGFELPVLPGFPDFPGAEVPALPGHTLPAPVTGTPQPGPDLPGSGDEPAATGRTGKETALAHGPHFIADATASHTPALGGAHRTAPSGSAPAYQAPSENPGGVLGNHAAGDNGGPRHGDAHAVSLSRRVALGLVPGAPARVEADEIKDRHRDIPVSPA</sequence>
<accession>A0A7M2SIH8</accession>
<evidence type="ECO:0000313" key="3">
    <source>
        <dbReference type="Proteomes" id="UP000594205"/>
    </source>
</evidence>
<proteinExistence type="predicted"/>
<feature type="compositionally biased region" description="Basic and acidic residues" evidence="1">
    <location>
        <begin position="352"/>
        <end position="369"/>
    </location>
</feature>
<dbReference type="RefSeq" id="WP_194041799.1">
    <property type="nucleotide sequence ID" value="NZ_CP063373.1"/>
</dbReference>
<evidence type="ECO:0000313" key="2">
    <source>
        <dbReference type="EMBL" id="QOV36146.1"/>
    </source>
</evidence>
<gene>
    <name evidence="2" type="ORF">IM697_40060</name>
</gene>
<dbReference type="AlphaFoldDB" id="A0A7M2SIH8"/>
<feature type="region of interest" description="Disordered" evidence="1">
    <location>
        <begin position="233"/>
        <end position="265"/>
    </location>
</feature>
<evidence type="ECO:0000256" key="1">
    <source>
        <dbReference type="SAM" id="MobiDB-lite"/>
    </source>
</evidence>
<feature type="region of interest" description="Disordered" evidence="1">
    <location>
        <begin position="287"/>
        <end position="369"/>
    </location>
</feature>
<protein>
    <submittedName>
        <fullName evidence="2">Uncharacterized protein</fullName>
    </submittedName>
</protein>
<keyword evidence="3" id="KW-1185">Reference proteome</keyword>
<dbReference type="KEGG" id="sfeu:IM697_40060"/>
<organism evidence="2 3">
    <name type="scientific">Streptomyces ferrugineus</name>
    <dbReference type="NCBI Taxonomy" id="1413221"/>
    <lineage>
        <taxon>Bacteria</taxon>
        <taxon>Bacillati</taxon>
        <taxon>Actinomycetota</taxon>
        <taxon>Actinomycetes</taxon>
        <taxon>Kitasatosporales</taxon>
        <taxon>Streptomycetaceae</taxon>
        <taxon>Streptomyces</taxon>
    </lineage>
</organism>
<dbReference type="EMBL" id="CP063373">
    <property type="protein sequence ID" value="QOV36146.1"/>
    <property type="molecule type" value="Genomic_DNA"/>
</dbReference>
<reference evidence="2 3" key="1">
    <citation type="submission" date="2020-10" db="EMBL/GenBank/DDBJ databases">
        <title>Streptomyces ferrugineus complate genome analysis.</title>
        <authorList>
            <person name="Anwar N."/>
        </authorList>
    </citation>
    <scope>NUCLEOTIDE SEQUENCE [LARGE SCALE GENOMIC DNA]</scope>
    <source>
        <strain evidence="2 3">CCTCC AA2014009</strain>
    </source>
</reference>
<feature type="region of interest" description="Disordered" evidence="1">
    <location>
        <begin position="95"/>
        <end position="161"/>
    </location>
</feature>